<evidence type="ECO:0000313" key="5">
    <source>
        <dbReference type="Proteomes" id="UP000494040"/>
    </source>
</evidence>
<comment type="similarity">
    <text evidence="1 2">Belongs to the phospholipid scramblase family.</text>
</comment>
<dbReference type="GO" id="GO:0017128">
    <property type="term" value="F:phospholipid scramblase activity"/>
    <property type="evidence" value="ECO:0007669"/>
    <property type="project" value="InterPro"/>
</dbReference>
<dbReference type="GeneID" id="106670293"/>
<comment type="function">
    <text evidence="2">May mediate accelerated ATP-independent bidirectional transbilayer migration of phospholipids upon binding calcium ions that results in a loss of phospholipid asymmetry in the plasma membrane.</text>
</comment>
<evidence type="ECO:0000256" key="3">
    <source>
        <dbReference type="SAM" id="MobiDB-lite"/>
    </source>
</evidence>
<sequence>MAQNAPENNELPTTDESTALAVPPGASTQNSSITNKREDSNSIEDKFKHYANTIGTTVFDVKRKGVIVLPKIPQEIYESEVCQSLEKAPDLYVIRMIDETNDFSFTPTSHYKICYSSGQTCMLAGELASKSHLVHKTIRPFVTTIIDMNHEPFMIIKRPACCKYFWNATNERVFVYLKPNNYIGSVKQICSMMSPRFKISIPNGRRVYKIYLIEDLDSVWEVWSSSTKFRVQDNRNNLVGTIFKIKWKGKDNESKLLSGGFKVSFINHMESVSKALIIASGFLIECMYFGK</sequence>
<comment type="cofactor">
    <cofactor evidence="2">
        <name>Ca(2+)</name>
        <dbReference type="ChEBI" id="CHEBI:29108"/>
    </cofactor>
</comment>
<dbReference type="InterPro" id="IPR005552">
    <property type="entry name" value="Scramblase"/>
</dbReference>
<feature type="region of interest" description="Disordered" evidence="3">
    <location>
        <begin position="1"/>
        <end position="40"/>
    </location>
</feature>
<keyword evidence="5" id="KW-1185">Reference proteome</keyword>
<keyword evidence="2" id="KW-0106">Calcium</keyword>
<dbReference type="Pfam" id="PF03803">
    <property type="entry name" value="Scramblase"/>
    <property type="match status" value="1"/>
</dbReference>
<evidence type="ECO:0000313" key="4">
    <source>
        <dbReference type="EnsemblMetazoa" id="XP_014255968.1"/>
    </source>
</evidence>
<evidence type="ECO:0000256" key="2">
    <source>
        <dbReference type="RuleBase" id="RU363116"/>
    </source>
</evidence>
<dbReference type="KEGG" id="clec:106670293"/>
<evidence type="ECO:0000256" key="1">
    <source>
        <dbReference type="ARBA" id="ARBA00005350"/>
    </source>
</evidence>
<dbReference type="Proteomes" id="UP000494040">
    <property type="component" value="Unassembled WGS sequence"/>
</dbReference>
<organism evidence="4 5">
    <name type="scientific">Cimex lectularius</name>
    <name type="common">Bed bug</name>
    <name type="synonym">Acanthia lectularia</name>
    <dbReference type="NCBI Taxonomy" id="79782"/>
    <lineage>
        <taxon>Eukaryota</taxon>
        <taxon>Metazoa</taxon>
        <taxon>Ecdysozoa</taxon>
        <taxon>Arthropoda</taxon>
        <taxon>Hexapoda</taxon>
        <taxon>Insecta</taxon>
        <taxon>Pterygota</taxon>
        <taxon>Neoptera</taxon>
        <taxon>Paraneoptera</taxon>
        <taxon>Hemiptera</taxon>
        <taxon>Heteroptera</taxon>
        <taxon>Panheteroptera</taxon>
        <taxon>Cimicomorpha</taxon>
        <taxon>Cimicidae</taxon>
        <taxon>Cimex</taxon>
    </lineage>
</organism>
<dbReference type="EnsemblMetazoa" id="XM_014400482.2">
    <property type="protein sequence ID" value="XP_014255968.1"/>
    <property type="gene ID" value="LOC106670293"/>
</dbReference>
<name>A0A8I6S4N1_CIMLE</name>
<keyword evidence="2" id="KW-0449">Lipoprotein</keyword>
<dbReference type="PANTHER" id="PTHR23248">
    <property type="entry name" value="PHOSPHOLIPID SCRAMBLASE-RELATED"/>
    <property type="match status" value="1"/>
</dbReference>
<feature type="compositionally biased region" description="Polar residues" evidence="3">
    <location>
        <begin position="1"/>
        <end position="17"/>
    </location>
</feature>
<keyword evidence="2" id="KW-0564">Palmitate</keyword>
<reference evidence="4" key="1">
    <citation type="submission" date="2022-01" db="UniProtKB">
        <authorList>
            <consortium name="EnsemblMetazoa"/>
        </authorList>
    </citation>
    <scope>IDENTIFICATION</scope>
</reference>
<protein>
    <recommendedName>
        <fullName evidence="2">Phospholipid scramblase</fullName>
    </recommendedName>
</protein>
<dbReference type="GO" id="GO:0005886">
    <property type="term" value="C:plasma membrane"/>
    <property type="evidence" value="ECO:0007669"/>
    <property type="project" value="TreeGrafter"/>
</dbReference>
<proteinExistence type="inferred from homology"/>
<dbReference type="RefSeq" id="XP_014255968.1">
    <property type="nucleotide sequence ID" value="XM_014400482.2"/>
</dbReference>
<accession>A0A8I6S4N1</accession>
<dbReference type="PANTHER" id="PTHR23248:SF4">
    <property type="entry name" value="PHOSPHOLIPID SCRAMBLASE"/>
    <property type="match status" value="1"/>
</dbReference>
<dbReference type="AlphaFoldDB" id="A0A8I6S4N1"/>